<sequence>MTEKLSKGFDALRLSRRAGLAAILASAVAVFGLTATATPSYAADKTIKVGIMSGEDEDVWRVVVAEAAKKGLTVEPVVFNDYTQPNEALERGEIDANAFQHKPYLDNQIKQHGYHIVIAGYTGIWPIGLYTKKYKTVAELPKGAAIGVPNDPSNEGRALLVLQHEGIIKLKDGTGILATVADIAENPKNVDIKELDAGIVGRSIDDLDAAVVNTDWALKAGLSAKDRIAQEQTNDNPYRNFIAVKQGSENEAWVKTLVASYQNDTVKAEFDKVYKGTGQSAY</sequence>
<evidence type="ECO:0000256" key="4">
    <source>
        <dbReference type="ARBA" id="ARBA00023139"/>
    </source>
</evidence>
<dbReference type="STRING" id="52131.GA0061100_101932"/>
<dbReference type="PANTHER" id="PTHR30429:SF1">
    <property type="entry name" value="D-METHIONINE-BINDING LIPOPROTEIN METQ-RELATED"/>
    <property type="match status" value="1"/>
</dbReference>
<evidence type="ECO:0000313" key="8">
    <source>
        <dbReference type="EMBL" id="SCB11600.1"/>
    </source>
</evidence>
<organism evidence="8 9">
    <name type="scientific">Rhizobium hainanense</name>
    <dbReference type="NCBI Taxonomy" id="52131"/>
    <lineage>
        <taxon>Bacteria</taxon>
        <taxon>Pseudomonadati</taxon>
        <taxon>Pseudomonadota</taxon>
        <taxon>Alphaproteobacteria</taxon>
        <taxon>Hyphomicrobiales</taxon>
        <taxon>Rhizobiaceae</taxon>
        <taxon>Rhizobium/Agrobacterium group</taxon>
        <taxon>Rhizobium</taxon>
    </lineage>
</organism>
<dbReference type="CDD" id="cd13598">
    <property type="entry name" value="PBP2_lipoprotein_IlpA_like"/>
    <property type="match status" value="1"/>
</dbReference>
<keyword evidence="4" id="KW-0564">Palmitate</keyword>
<dbReference type="AlphaFoldDB" id="A0A1C3U802"/>
<evidence type="ECO:0000256" key="6">
    <source>
        <dbReference type="PIRNR" id="PIRNR002854"/>
    </source>
</evidence>
<keyword evidence="3" id="KW-0472">Membrane</keyword>
<feature type="signal peptide" evidence="7">
    <location>
        <begin position="1"/>
        <end position="42"/>
    </location>
</feature>
<dbReference type="Proteomes" id="UP000186228">
    <property type="component" value="Unassembled WGS sequence"/>
</dbReference>
<evidence type="ECO:0000256" key="2">
    <source>
        <dbReference type="ARBA" id="ARBA00022729"/>
    </source>
</evidence>
<proteinExistence type="inferred from homology"/>
<accession>A0A1C3U802</accession>
<reference evidence="9" key="1">
    <citation type="submission" date="2016-08" db="EMBL/GenBank/DDBJ databases">
        <authorList>
            <person name="Varghese N."/>
            <person name="Submissions Spin"/>
        </authorList>
    </citation>
    <scope>NUCLEOTIDE SEQUENCE [LARGE SCALE GENOMIC DNA]</scope>
    <source>
        <strain evidence="9">CCBAU 57015</strain>
    </source>
</reference>
<dbReference type="GO" id="GO:0016020">
    <property type="term" value="C:membrane"/>
    <property type="evidence" value="ECO:0007669"/>
    <property type="project" value="UniProtKB-SubCell"/>
</dbReference>
<dbReference type="PANTHER" id="PTHR30429">
    <property type="entry name" value="D-METHIONINE-BINDING LIPOPROTEIN METQ"/>
    <property type="match status" value="1"/>
</dbReference>
<dbReference type="InterPro" id="IPR004872">
    <property type="entry name" value="Lipoprotein_NlpA"/>
</dbReference>
<dbReference type="Gene3D" id="3.40.190.10">
    <property type="entry name" value="Periplasmic binding protein-like II"/>
    <property type="match status" value="2"/>
</dbReference>
<evidence type="ECO:0000256" key="3">
    <source>
        <dbReference type="ARBA" id="ARBA00023136"/>
    </source>
</evidence>
<gene>
    <name evidence="8" type="ORF">GA0061100_101932</name>
</gene>
<dbReference type="SUPFAM" id="SSF53850">
    <property type="entry name" value="Periplasmic binding protein-like II"/>
    <property type="match status" value="1"/>
</dbReference>
<dbReference type="NCBIfam" id="TIGR00363">
    <property type="entry name" value="MetQ/NlpA family lipoprotein"/>
    <property type="match status" value="1"/>
</dbReference>
<keyword evidence="2 7" id="KW-0732">Signal</keyword>
<dbReference type="PIRSF" id="PIRSF002854">
    <property type="entry name" value="MetQ"/>
    <property type="match status" value="1"/>
</dbReference>
<dbReference type="Pfam" id="PF03180">
    <property type="entry name" value="Lipoprotein_9"/>
    <property type="match status" value="1"/>
</dbReference>
<evidence type="ECO:0000313" key="9">
    <source>
        <dbReference type="Proteomes" id="UP000186228"/>
    </source>
</evidence>
<comment type="subcellular location">
    <subcellularLocation>
        <location evidence="1">Membrane</location>
        <topology evidence="1">Lipid-anchor</topology>
    </subcellularLocation>
</comment>
<keyword evidence="9" id="KW-1185">Reference proteome</keyword>
<dbReference type="OrthoDB" id="9812878at2"/>
<dbReference type="EMBL" id="FMAC01000001">
    <property type="protein sequence ID" value="SCB11600.1"/>
    <property type="molecule type" value="Genomic_DNA"/>
</dbReference>
<feature type="chain" id="PRO_5008682833" description="Lipoprotein" evidence="7">
    <location>
        <begin position="43"/>
        <end position="282"/>
    </location>
</feature>
<protein>
    <recommendedName>
        <fullName evidence="6">Lipoprotein</fullName>
    </recommendedName>
</protein>
<evidence type="ECO:0000256" key="7">
    <source>
        <dbReference type="SAM" id="SignalP"/>
    </source>
</evidence>
<evidence type="ECO:0000256" key="5">
    <source>
        <dbReference type="ARBA" id="ARBA00023288"/>
    </source>
</evidence>
<evidence type="ECO:0000256" key="1">
    <source>
        <dbReference type="ARBA" id="ARBA00004635"/>
    </source>
</evidence>
<name>A0A1C3U802_9HYPH</name>
<comment type="similarity">
    <text evidence="6">Belongs to the nlpA lipoprotein family.</text>
</comment>
<dbReference type="RefSeq" id="WP_075851520.1">
    <property type="nucleotide sequence ID" value="NZ_FMAC01000001.1"/>
</dbReference>
<keyword evidence="5 6" id="KW-0449">Lipoprotein</keyword>